<dbReference type="Proteomes" id="UP000199693">
    <property type="component" value="Unassembled WGS sequence"/>
</dbReference>
<reference evidence="2 3" key="2">
    <citation type="submission" date="2017-06" db="EMBL/GenBank/DDBJ databases">
        <authorList>
            <person name="Varghese N."/>
            <person name="Submissions S."/>
        </authorList>
    </citation>
    <scope>NUCLEOTIDE SEQUENCE [LARGE SCALE GENOMIC DNA]</scope>
    <source>
        <strain evidence="2 3">RLD-1</strain>
    </source>
</reference>
<proteinExistence type="predicted"/>
<name>A0A239JB52_9PSED</name>
<organism evidence="1 4">
    <name type="scientific">Pseudomonas delhiensis</name>
    <dbReference type="NCBI Taxonomy" id="366289"/>
    <lineage>
        <taxon>Bacteria</taxon>
        <taxon>Pseudomonadati</taxon>
        <taxon>Pseudomonadota</taxon>
        <taxon>Gammaproteobacteria</taxon>
        <taxon>Pseudomonadales</taxon>
        <taxon>Pseudomonadaceae</taxon>
        <taxon>Pseudomonas</taxon>
    </lineage>
</organism>
<evidence type="ECO:0000313" key="4">
    <source>
        <dbReference type="Proteomes" id="UP000199693"/>
    </source>
</evidence>
<protein>
    <submittedName>
        <fullName evidence="1">WbqC-like protein family protein</fullName>
    </submittedName>
</protein>
<evidence type="ECO:0000313" key="1">
    <source>
        <dbReference type="EMBL" id="SDH96710.1"/>
    </source>
</evidence>
<dbReference type="EMBL" id="FZPC01000012">
    <property type="protein sequence ID" value="SNT03045.1"/>
    <property type="molecule type" value="Genomic_DNA"/>
</dbReference>
<accession>A0A239JB52</accession>
<sequence>MILAVMQPYFFPYLGYFQLAGSVDHFVFLDDVAFIRRGFIHRNSILLDGQPFRFTLPVEGASQNLRIDQHHFVGDHDKFLQLIRHAYRRAPFFDVVFALVESICRMPEQNVARVCAASVQAVFAYLGRPLSVSFASQMPSSLQGQERILELCRLFGADAYHNASGGRSLYSATAFREQHVQLRFVHGCFPAYQQQKVENFMPGLSMIDVLMHNPPETVERMLSMGELEEVA</sequence>
<dbReference type="AlphaFoldDB" id="A0A239JB52"/>
<dbReference type="Proteomes" id="UP000198309">
    <property type="component" value="Unassembled WGS sequence"/>
</dbReference>
<dbReference type="Pfam" id="PF08889">
    <property type="entry name" value="WbqC"/>
    <property type="match status" value="1"/>
</dbReference>
<evidence type="ECO:0000313" key="3">
    <source>
        <dbReference type="Proteomes" id="UP000198309"/>
    </source>
</evidence>
<dbReference type="InterPro" id="IPR014985">
    <property type="entry name" value="WbqC"/>
</dbReference>
<reference evidence="1 4" key="1">
    <citation type="submission" date="2016-10" db="EMBL/GenBank/DDBJ databases">
        <authorList>
            <person name="de Groot N.N."/>
        </authorList>
    </citation>
    <scope>NUCLEOTIDE SEQUENCE [LARGE SCALE GENOMIC DNA]</scope>
    <source>
        <strain evidence="1 4">CCM 7361</strain>
    </source>
</reference>
<dbReference type="RefSeq" id="WP_089391793.1">
    <property type="nucleotide sequence ID" value="NZ_FNEC01000001.1"/>
</dbReference>
<evidence type="ECO:0000313" key="2">
    <source>
        <dbReference type="EMBL" id="SNT03045.1"/>
    </source>
</evidence>
<gene>
    <name evidence="1" type="ORF">SAMN05216189_1001125</name>
    <name evidence="2" type="ORF">SAMN06295949_11250</name>
</gene>
<keyword evidence="3" id="KW-1185">Reference proteome</keyword>
<dbReference type="EMBL" id="FNEC01000001">
    <property type="protein sequence ID" value="SDH96710.1"/>
    <property type="molecule type" value="Genomic_DNA"/>
</dbReference>